<dbReference type="GO" id="GO:0004722">
    <property type="term" value="F:protein serine/threonine phosphatase activity"/>
    <property type="evidence" value="ECO:0007669"/>
    <property type="project" value="UniProtKB-EC"/>
</dbReference>
<name>A0A378NI90_MANHA</name>
<evidence type="ECO:0000259" key="1">
    <source>
        <dbReference type="Pfam" id="PF00149"/>
    </source>
</evidence>
<gene>
    <name evidence="2" type="primary">pphB</name>
    <name evidence="2" type="ORF">NCTC9380_02834</name>
</gene>
<evidence type="ECO:0000313" key="2">
    <source>
        <dbReference type="EMBL" id="STY67475.1"/>
    </source>
</evidence>
<dbReference type="GO" id="GO:0008803">
    <property type="term" value="F:bis(5'-nucleosyl)-tetraphosphatase (symmetrical) activity"/>
    <property type="evidence" value="ECO:0007669"/>
    <property type="project" value="TreeGrafter"/>
</dbReference>
<dbReference type="GO" id="GO:0110154">
    <property type="term" value="P:RNA decapping"/>
    <property type="evidence" value="ECO:0007669"/>
    <property type="project" value="TreeGrafter"/>
</dbReference>
<dbReference type="InterPro" id="IPR029052">
    <property type="entry name" value="Metallo-depent_PP-like"/>
</dbReference>
<accession>A0A378NI90</accession>
<reference evidence="2 3" key="1">
    <citation type="submission" date="2018-06" db="EMBL/GenBank/DDBJ databases">
        <authorList>
            <consortium name="Pathogen Informatics"/>
            <person name="Doyle S."/>
        </authorList>
    </citation>
    <scope>NUCLEOTIDE SEQUENCE [LARGE SCALE GENOMIC DNA]</scope>
    <source>
        <strain evidence="2 3">NCTC9380</strain>
    </source>
</reference>
<feature type="domain" description="Calcineurin-like phosphoesterase" evidence="1">
    <location>
        <begin position="14"/>
        <end position="187"/>
    </location>
</feature>
<dbReference type="InterPro" id="IPR004843">
    <property type="entry name" value="Calcineurin-like_PHP"/>
</dbReference>
<dbReference type="PANTHER" id="PTHR42850">
    <property type="entry name" value="METALLOPHOSPHOESTERASE"/>
    <property type="match status" value="1"/>
</dbReference>
<dbReference type="GO" id="GO:0005737">
    <property type="term" value="C:cytoplasm"/>
    <property type="evidence" value="ECO:0007669"/>
    <property type="project" value="TreeGrafter"/>
</dbReference>
<dbReference type="PANTHER" id="PTHR42850:SF10">
    <property type="entry name" value="SERINE_THREONINE-PROTEIN PHOSPHATASE 1"/>
    <property type="match status" value="1"/>
</dbReference>
<dbReference type="InterPro" id="IPR050126">
    <property type="entry name" value="Ap4A_hydrolase"/>
</dbReference>
<dbReference type="Pfam" id="PF00149">
    <property type="entry name" value="Metallophos"/>
    <property type="match status" value="1"/>
</dbReference>
<sequence length="217" mass="25135">MSFYQKIDGSQYKNIYAVGDLHGCYDLLMTELEKVKFNRETDLLISVGDLIDRGRQNLKCLQLLREKWFFNVQGNHDQMAIEALLYHDFNMQVNWIRNGGDWFYSLPIEQKLESIELLKICEKRPLVIELEMVNGDLCVIAHADYPSNDYEFGKVVSKQDILWSRDRLESYSEINIDGADTFIFGHTIVEQPEVHGNRLYIDTGAFNSGNLTLIKLG</sequence>
<keyword evidence="2" id="KW-0378">Hydrolase</keyword>
<dbReference type="EC" id="3.1.3.16" evidence="2"/>
<protein>
    <submittedName>
        <fullName evidence="2">Serine/threonine-protein phosphatase 2</fullName>
        <ecNumber evidence="2">3.1.3.16</ecNumber>
    </submittedName>
</protein>
<organism evidence="2 3">
    <name type="scientific">Mannheimia haemolytica</name>
    <name type="common">Pasteurella haemolytica</name>
    <dbReference type="NCBI Taxonomy" id="75985"/>
    <lineage>
        <taxon>Bacteria</taxon>
        <taxon>Pseudomonadati</taxon>
        <taxon>Pseudomonadota</taxon>
        <taxon>Gammaproteobacteria</taxon>
        <taxon>Pasteurellales</taxon>
        <taxon>Pasteurellaceae</taxon>
        <taxon>Mannheimia</taxon>
    </lineage>
</organism>
<proteinExistence type="predicted"/>
<dbReference type="AlphaFoldDB" id="A0A378NI90"/>
<dbReference type="Proteomes" id="UP000254031">
    <property type="component" value="Unassembled WGS sequence"/>
</dbReference>
<dbReference type="Gene3D" id="3.60.21.10">
    <property type="match status" value="1"/>
</dbReference>
<dbReference type="SUPFAM" id="SSF56300">
    <property type="entry name" value="Metallo-dependent phosphatases"/>
    <property type="match status" value="1"/>
</dbReference>
<dbReference type="EMBL" id="UGPL01000006">
    <property type="protein sequence ID" value="STY67475.1"/>
    <property type="molecule type" value="Genomic_DNA"/>
</dbReference>
<dbReference type="RefSeq" id="WP_115262509.1">
    <property type="nucleotide sequence ID" value="NZ_CP087379.1"/>
</dbReference>
<evidence type="ECO:0000313" key="3">
    <source>
        <dbReference type="Proteomes" id="UP000254031"/>
    </source>
</evidence>